<dbReference type="Pfam" id="PF00196">
    <property type="entry name" value="GerE"/>
    <property type="match status" value="1"/>
</dbReference>
<evidence type="ECO:0000256" key="3">
    <source>
        <dbReference type="ARBA" id="ARBA00023163"/>
    </source>
</evidence>
<dbReference type="Proteomes" id="UP001500064">
    <property type="component" value="Unassembled WGS sequence"/>
</dbReference>
<accession>A0ABP4SJU3</accession>
<protein>
    <submittedName>
        <fullName evidence="5">LuxR family transcriptional regulator</fullName>
    </submittedName>
</protein>
<dbReference type="PANTHER" id="PTHR44688:SF16">
    <property type="entry name" value="DNA-BINDING TRANSCRIPTIONAL ACTIVATOR DEVR_DOSR"/>
    <property type="match status" value="1"/>
</dbReference>
<sequence>MVLGPAGAGKTRLVAEAVRDGRNVAWVRATTAAAELPLGAFAHLLPASPPSANLLRWASESITADVLVVDDAHALDPASAALVHFLAAQRAVRLFVTVRTGEQPPDAVVALWKDDLLPRLPLEALTREETAEVLAAALDGRVESGSLTRLWGLTRGNPLYLRELVLSGVLRDVGGLWLWHGPLLMSTTMRETIAARIGDLDPQERSALEHLAFGEPLGADLLASLTSPAAVQGLEERQLVTVQADERRLAVRLAHPLYGEVIRASCGTLRTRTILHTLADTVSSAGLRRRDDMLRVAVWRLDAGDSADPSLLLRACGHARAVRDLPLAERLARAAGDSGEAWLALASILYLLDRYTEAAEYYARAWSAPLSPTHRMECAAMSTLNLVWGLGRHDTSLLGEAMARTSDPGERQILRCFTASIGIYTGDLRTALDEVDSARRSPEPLGNAARGSVLITEASLRTATGETARALECVAELMTLLEEEPQAKPSLTGLIIDNGAMAAAMSGDLDRADGLAAMLASGEESVGLWNRVSLQAGVRGAQLLRLRGRLSDALGTGAEALVRLPGVPTIYAGPCLGEIACAHALRGDADAAESVLARATDLALSLGPLTDLPLESARIWTLAARGDVQGAIERALAVAESPYLMFTLFALHDVVRLGRPGLVADRLAALPVDGALAPLFARHAAARRAGELLAVSESFARLGFLLYAAESAAQAAARFAESGEPRRATGAETRAWTLTQRCQGARTPALVGLSLPGLTPRQRQIATLAAQGLTNREIASRLVLSVRTVANTLYAVYEKTGTPDRKALAEVLEHL</sequence>
<dbReference type="InterPro" id="IPR036388">
    <property type="entry name" value="WH-like_DNA-bd_sf"/>
</dbReference>
<dbReference type="Gene3D" id="1.10.10.10">
    <property type="entry name" value="Winged helix-like DNA-binding domain superfamily/Winged helix DNA-binding domain"/>
    <property type="match status" value="1"/>
</dbReference>
<keyword evidence="1" id="KW-0805">Transcription regulation</keyword>
<dbReference type="EMBL" id="BAAAMU010000088">
    <property type="protein sequence ID" value="GAA1671082.1"/>
    <property type="molecule type" value="Genomic_DNA"/>
</dbReference>
<dbReference type="PRINTS" id="PR00038">
    <property type="entry name" value="HTHLUXR"/>
</dbReference>
<evidence type="ECO:0000259" key="4">
    <source>
        <dbReference type="PROSITE" id="PS50043"/>
    </source>
</evidence>
<dbReference type="SUPFAM" id="SSF52540">
    <property type="entry name" value="P-loop containing nucleoside triphosphate hydrolases"/>
    <property type="match status" value="1"/>
</dbReference>
<keyword evidence="6" id="KW-1185">Reference proteome</keyword>
<evidence type="ECO:0000256" key="2">
    <source>
        <dbReference type="ARBA" id="ARBA00023125"/>
    </source>
</evidence>
<feature type="domain" description="HTH luxR-type" evidence="4">
    <location>
        <begin position="751"/>
        <end position="815"/>
    </location>
</feature>
<evidence type="ECO:0000313" key="5">
    <source>
        <dbReference type="EMBL" id="GAA1671082.1"/>
    </source>
</evidence>
<dbReference type="SUPFAM" id="SSF46894">
    <property type="entry name" value="C-terminal effector domain of the bipartite response regulators"/>
    <property type="match status" value="1"/>
</dbReference>
<gene>
    <name evidence="5" type="ORF">GCM10009733_080540</name>
</gene>
<proteinExistence type="predicted"/>
<reference evidence="6" key="1">
    <citation type="journal article" date="2019" name="Int. J. Syst. Evol. Microbiol.">
        <title>The Global Catalogue of Microorganisms (GCM) 10K type strain sequencing project: providing services to taxonomists for standard genome sequencing and annotation.</title>
        <authorList>
            <consortium name="The Broad Institute Genomics Platform"/>
            <consortium name="The Broad Institute Genome Sequencing Center for Infectious Disease"/>
            <person name="Wu L."/>
            <person name="Ma J."/>
        </authorList>
    </citation>
    <scope>NUCLEOTIDE SEQUENCE [LARGE SCALE GENOMIC DNA]</scope>
    <source>
        <strain evidence="6">JCM 13929</strain>
    </source>
</reference>
<dbReference type="PANTHER" id="PTHR44688">
    <property type="entry name" value="DNA-BINDING TRANSCRIPTIONAL ACTIVATOR DEVR_DOSR"/>
    <property type="match status" value="1"/>
</dbReference>
<dbReference type="Gene3D" id="1.25.40.10">
    <property type="entry name" value="Tetratricopeptide repeat domain"/>
    <property type="match status" value="1"/>
</dbReference>
<comment type="caution">
    <text evidence="5">The sequence shown here is derived from an EMBL/GenBank/DDBJ whole genome shotgun (WGS) entry which is preliminary data.</text>
</comment>
<dbReference type="InterPro" id="IPR011990">
    <property type="entry name" value="TPR-like_helical_dom_sf"/>
</dbReference>
<dbReference type="PROSITE" id="PS50043">
    <property type="entry name" value="HTH_LUXR_2"/>
    <property type="match status" value="1"/>
</dbReference>
<dbReference type="CDD" id="cd06170">
    <property type="entry name" value="LuxR_C_like"/>
    <property type="match status" value="1"/>
</dbReference>
<dbReference type="InterPro" id="IPR016032">
    <property type="entry name" value="Sig_transdc_resp-reg_C-effctor"/>
</dbReference>
<dbReference type="InterPro" id="IPR027417">
    <property type="entry name" value="P-loop_NTPase"/>
</dbReference>
<organism evidence="5 6">
    <name type="scientific">Nonomuraea maheshkhaliensis</name>
    <dbReference type="NCBI Taxonomy" id="419590"/>
    <lineage>
        <taxon>Bacteria</taxon>
        <taxon>Bacillati</taxon>
        <taxon>Actinomycetota</taxon>
        <taxon>Actinomycetes</taxon>
        <taxon>Streptosporangiales</taxon>
        <taxon>Streptosporangiaceae</taxon>
        <taxon>Nonomuraea</taxon>
    </lineage>
</organism>
<keyword evidence="2" id="KW-0238">DNA-binding</keyword>
<evidence type="ECO:0000313" key="6">
    <source>
        <dbReference type="Proteomes" id="UP001500064"/>
    </source>
</evidence>
<dbReference type="SMART" id="SM00421">
    <property type="entry name" value="HTH_LUXR"/>
    <property type="match status" value="1"/>
</dbReference>
<keyword evidence="3" id="KW-0804">Transcription</keyword>
<name>A0ABP4SJU3_9ACTN</name>
<evidence type="ECO:0000256" key="1">
    <source>
        <dbReference type="ARBA" id="ARBA00023015"/>
    </source>
</evidence>
<dbReference type="InterPro" id="IPR000792">
    <property type="entry name" value="Tscrpt_reg_LuxR_C"/>
</dbReference>